<gene>
    <name evidence="3" type="ORF">MUN82_16555</name>
</gene>
<dbReference type="AlphaFoldDB" id="A0A8T9SXL8"/>
<dbReference type="EMBL" id="CP095053">
    <property type="protein sequence ID" value="UOR04546.1"/>
    <property type="molecule type" value="Genomic_DNA"/>
</dbReference>
<keyword evidence="4" id="KW-1185">Reference proteome</keyword>
<feature type="chain" id="PRO_5035745579" evidence="1">
    <location>
        <begin position="20"/>
        <end position="226"/>
    </location>
</feature>
<protein>
    <submittedName>
        <fullName evidence="3">PorT family protein</fullName>
    </submittedName>
</protein>
<feature type="signal peptide" evidence="1">
    <location>
        <begin position="1"/>
        <end position="19"/>
    </location>
</feature>
<evidence type="ECO:0000313" key="4">
    <source>
        <dbReference type="Proteomes" id="UP000829925"/>
    </source>
</evidence>
<reference evidence="3 4" key="1">
    <citation type="submission" date="2022-04" db="EMBL/GenBank/DDBJ databases">
        <title>Hymenobacter sp. isolated from the air.</title>
        <authorList>
            <person name="Won M."/>
            <person name="Lee C.-M."/>
            <person name="Woen H.-Y."/>
            <person name="Kwon S.-W."/>
        </authorList>
    </citation>
    <scope>NUCLEOTIDE SEQUENCE [LARGE SCALE GENOMIC DNA]</scope>
    <source>
        <strain evidence="4">5413 J-13</strain>
    </source>
</reference>
<dbReference type="Pfam" id="PF13568">
    <property type="entry name" value="OMP_b-brl_2"/>
    <property type="match status" value="1"/>
</dbReference>
<evidence type="ECO:0000256" key="1">
    <source>
        <dbReference type="SAM" id="SignalP"/>
    </source>
</evidence>
<dbReference type="Proteomes" id="UP000829925">
    <property type="component" value="Chromosome"/>
</dbReference>
<accession>A0A8T9SXL8</accession>
<dbReference type="RefSeq" id="WP_245092241.1">
    <property type="nucleotide sequence ID" value="NZ_CP095053.1"/>
</dbReference>
<organism evidence="3 4">
    <name type="scientific">Hymenobacter aerilatus</name>
    <dbReference type="NCBI Taxonomy" id="2932251"/>
    <lineage>
        <taxon>Bacteria</taxon>
        <taxon>Pseudomonadati</taxon>
        <taxon>Bacteroidota</taxon>
        <taxon>Cytophagia</taxon>
        <taxon>Cytophagales</taxon>
        <taxon>Hymenobacteraceae</taxon>
        <taxon>Hymenobacter</taxon>
    </lineage>
</organism>
<keyword evidence="1" id="KW-0732">Signal</keyword>
<feature type="domain" description="Outer membrane protein beta-barrel" evidence="2">
    <location>
        <begin position="19"/>
        <end position="198"/>
    </location>
</feature>
<proteinExistence type="predicted"/>
<evidence type="ECO:0000259" key="2">
    <source>
        <dbReference type="Pfam" id="PF13568"/>
    </source>
</evidence>
<dbReference type="InterPro" id="IPR025665">
    <property type="entry name" value="Beta-barrel_OMP_2"/>
</dbReference>
<evidence type="ECO:0000313" key="3">
    <source>
        <dbReference type="EMBL" id="UOR04546.1"/>
    </source>
</evidence>
<name>A0A8T9SXL8_9BACT</name>
<sequence>MKQLLFLAAGVLLASAAQAQFGVKAGAHYATLATKENGRTRTYYEGQTNAKGRIGYQVGVFYEKKLVGRLSLVPELQYSRQASDLTVSNGLIPDNAYYADYRLTLHYLNVPVVARVMLGRFYLETGPQGGLLFAAHEKGYERRVSVFNIGHHQGPSNFDQAATDHYQRFDVGACAGAGVKLPGGFAIGLRYSAGFISISRKLEPDTYGGSLKNQVAQASVSYQLGG</sequence>
<dbReference type="KEGG" id="haei:MUN82_16555"/>